<accession>A0A166PWY5</accession>
<dbReference type="EMBL" id="LUKJ01000003">
    <property type="protein sequence ID" value="KZN19428.1"/>
    <property type="molecule type" value="Genomic_DNA"/>
</dbReference>
<dbReference type="RefSeq" id="WP_008070713.1">
    <property type="nucleotide sequence ID" value="NZ_LUKJ01000003.1"/>
</dbReference>
<dbReference type="OrthoDB" id="9771237at2"/>
<evidence type="ECO:0000313" key="2">
    <source>
        <dbReference type="EMBL" id="KZN19428.1"/>
    </source>
</evidence>
<dbReference type="Proteomes" id="UP000076489">
    <property type="component" value="Unassembled WGS sequence"/>
</dbReference>
<name>A0A166PWY5_PSEFL</name>
<dbReference type="Pfam" id="PF16220">
    <property type="entry name" value="DUF4880"/>
    <property type="match status" value="1"/>
</dbReference>
<reference evidence="2 3" key="2">
    <citation type="journal article" date="2018" name="Nature">
        <title>Mutant phenotypes for thousands of bacterial genes of unknown function.</title>
        <authorList>
            <person name="Price M.N."/>
            <person name="Wetmore K.M."/>
            <person name="Waters R.J."/>
            <person name="Callaghan M."/>
            <person name="Ray J."/>
            <person name="Liu H."/>
            <person name="Kuehl J.V."/>
            <person name="Melnyk R.A."/>
            <person name="Lamson J.S."/>
            <person name="Suh Y."/>
            <person name="Carlson H.K."/>
            <person name="Esquivel Z."/>
            <person name="Sadeeshkumar H."/>
            <person name="Chakraborty R."/>
            <person name="Zane G.M."/>
            <person name="Rubin B.E."/>
            <person name="Wall J.D."/>
            <person name="Visel A."/>
            <person name="Bristow J."/>
            <person name="Blow M.J."/>
            <person name="Arkin A.P."/>
            <person name="Deutschbauer A.M."/>
        </authorList>
    </citation>
    <scope>NUCLEOTIDE SEQUENCE [LARGE SCALE GENOMIC DNA]</scope>
    <source>
        <strain evidence="2 3">FW300-N1B4</strain>
    </source>
</reference>
<dbReference type="InterPro" id="IPR012373">
    <property type="entry name" value="Ferrdict_sens_TM"/>
</dbReference>
<reference evidence="3" key="1">
    <citation type="submission" date="2016-03" db="EMBL/GenBank/DDBJ databases">
        <authorList>
            <person name="Ray J."/>
            <person name="Price M."/>
            <person name="Deutschbauer A."/>
        </authorList>
    </citation>
    <scope>NUCLEOTIDE SEQUENCE [LARGE SCALE GENOMIC DNA]</scope>
    <source>
        <strain evidence="3">FW300-N1B4</strain>
    </source>
</reference>
<dbReference type="AlphaFoldDB" id="A0A166PWY5"/>
<dbReference type="PANTHER" id="PTHR30273">
    <property type="entry name" value="PERIPLASMIC SIGNAL SENSOR AND SIGMA FACTOR ACTIVATOR FECR-RELATED"/>
    <property type="match status" value="1"/>
</dbReference>
<dbReference type="InterPro" id="IPR032623">
    <property type="entry name" value="FecR_N"/>
</dbReference>
<evidence type="ECO:0000313" key="3">
    <source>
        <dbReference type="Proteomes" id="UP000076489"/>
    </source>
</evidence>
<feature type="domain" description="FecR N-terminal" evidence="1">
    <location>
        <begin position="12"/>
        <end position="53"/>
    </location>
</feature>
<dbReference type="PANTHER" id="PTHR30273:SF2">
    <property type="entry name" value="PROTEIN FECR"/>
    <property type="match status" value="1"/>
</dbReference>
<sequence>MTEILTQDQIREQAAHWLVRLDEVPSPEVLAEFNAWHAADVRHAQLFEQLQQLWQSFSPPPKARPRRARLMGAALVLPVAIAVGQWLPVQNWMAPSTQTIASTPARLIFHDRPLPEVLAEIDQHRRGVIWASDAQLQTLRFTGVLPAQDSDAALALLQAALPIHIETYSKYVVQVRRR</sequence>
<evidence type="ECO:0000259" key="1">
    <source>
        <dbReference type="Pfam" id="PF16220"/>
    </source>
</evidence>
<comment type="caution">
    <text evidence="2">The sequence shown here is derived from an EMBL/GenBank/DDBJ whole genome shotgun (WGS) entry which is preliminary data.</text>
</comment>
<dbReference type="GO" id="GO:0016989">
    <property type="term" value="F:sigma factor antagonist activity"/>
    <property type="evidence" value="ECO:0007669"/>
    <property type="project" value="TreeGrafter"/>
</dbReference>
<organism evidence="2 3">
    <name type="scientific">Pseudomonas fluorescens</name>
    <dbReference type="NCBI Taxonomy" id="294"/>
    <lineage>
        <taxon>Bacteria</taxon>
        <taxon>Pseudomonadati</taxon>
        <taxon>Pseudomonadota</taxon>
        <taxon>Gammaproteobacteria</taxon>
        <taxon>Pseudomonadales</taxon>
        <taxon>Pseudomonadaceae</taxon>
        <taxon>Pseudomonas</taxon>
    </lineage>
</organism>
<gene>
    <name evidence="2" type="ORF">A1D17_25930</name>
</gene>
<proteinExistence type="predicted"/>
<protein>
    <recommendedName>
        <fullName evidence="1">FecR N-terminal domain-containing protein</fullName>
    </recommendedName>
</protein>